<organism evidence="2 3">
    <name type="scientific">Tremella mesenterica</name>
    <name type="common">Jelly fungus</name>
    <dbReference type="NCBI Taxonomy" id="5217"/>
    <lineage>
        <taxon>Eukaryota</taxon>
        <taxon>Fungi</taxon>
        <taxon>Dikarya</taxon>
        <taxon>Basidiomycota</taxon>
        <taxon>Agaricomycotina</taxon>
        <taxon>Tremellomycetes</taxon>
        <taxon>Tremellales</taxon>
        <taxon>Tremellaceae</taxon>
        <taxon>Tremella</taxon>
    </lineage>
</organism>
<reference evidence="2 3" key="1">
    <citation type="submission" date="2016-06" db="EMBL/GenBank/DDBJ databases">
        <title>Evolution of pathogenesis and genome organization in the Tremellales.</title>
        <authorList>
            <person name="Cuomo C."/>
            <person name="Litvintseva A."/>
            <person name="Heitman J."/>
            <person name="Chen Y."/>
            <person name="Sun S."/>
            <person name="Springer D."/>
            <person name="Dromer F."/>
            <person name="Young S."/>
            <person name="Zeng Q."/>
            <person name="Chapman S."/>
            <person name="Gujja S."/>
            <person name="Saif S."/>
            <person name="Birren B."/>
        </authorList>
    </citation>
    <scope>NUCLEOTIDE SEQUENCE [LARGE SCALE GENOMIC DNA]</scope>
    <source>
        <strain evidence="2 3">ATCC 28783</strain>
    </source>
</reference>
<sequence>MQLTKIFLSLLPLVAATTSPDYRTVIAKSDCTDIDDLEKGFTLLCPVIVPKPNPYVKYKYYFYKGDLSGHFKDTQATVYCLWGYPNGTYDDKTFDVYSIFGANGIVYN</sequence>
<protein>
    <submittedName>
        <fullName evidence="2">Uncharacterized protein</fullName>
    </submittedName>
</protein>
<dbReference type="AlphaFoldDB" id="A0A4Q1BL85"/>
<proteinExistence type="predicted"/>
<keyword evidence="3" id="KW-1185">Reference proteome</keyword>
<evidence type="ECO:0000256" key="1">
    <source>
        <dbReference type="SAM" id="SignalP"/>
    </source>
</evidence>
<evidence type="ECO:0000313" key="3">
    <source>
        <dbReference type="Proteomes" id="UP000289152"/>
    </source>
</evidence>
<feature type="chain" id="PRO_5020794821" evidence="1">
    <location>
        <begin position="17"/>
        <end position="108"/>
    </location>
</feature>
<dbReference type="Proteomes" id="UP000289152">
    <property type="component" value="Unassembled WGS sequence"/>
</dbReference>
<accession>A0A4Q1BL85</accession>
<dbReference type="InParanoid" id="A0A4Q1BL85"/>
<comment type="caution">
    <text evidence="2">The sequence shown here is derived from an EMBL/GenBank/DDBJ whole genome shotgun (WGS) entry which is preliminary data.</text>
</comment>
<name>A0A4Q1BL85_TREME</name>
<keyword evidence="1" id="KW-0732">Signal</keyword>
<dbReference type="VEuPathDB" id="FungiDB:TREMEDRAFT_59216"/>
<dbReference type="EMBL" id="SDIL01000048">
    <property type="protein sequence ID" value="RXK38392.1"/>
    <property type="molecule type" value="Genomic_DNA"/>
</dbReference>
<feature type="signal peptide" evidence="1">
    <location>
        <begin position="1"/>
        <end position="16"/>
    </location>
</feature>
<gene>
    <name evidence="2" type="ORF">M231_04301</name>
</gene>
<evidence type="ECO:0000313" key="2">
    <source>
        <dbReference type="EMBL" id="RXK38392.1"/>
    </source>
</evidence>